<dbReference type="HAMAP" id="MF_00048">
    <property type="entry name" value="UPF0102"/>
    <property type="match status" value="1"/>
</dbReference>
<organism evidence="3 4">
    <name type="scientific">Stackebrandtia albiflava</name>
    <dbReference type="NCBI Taxonomy" id="406432"/>
    <lineage>
        <taxon>Bacteria</taxon>
        <taxon>Bacillati</taxon>
        <taxon>Actinomycetota</taxon>
        <taxon>Actinomycetes</taxon>
        <taxon>Glycomycetales</taxon>
        <taxon>Glycomycetaceae</taxon>
        <taxon>Stackebrandtia</taxon>
    </lineage>
</organism>
<evidence type="ECO:0000313" key="4">
    <source>
        <dbReference type="Proteomes" id="UP000321617"/>
    </source>
</evidence>
<dbReference type="InterPro" id="IPR011335">
    <property type="entry name" value="Restrct_endonuc-II-like"/>
</dbReference>
<dbReference type="Gene3D" id="3.40.1350.10">
    <property type="match status" value="1"/>
</dbReference>
<dbReference type="PANTHER" id="PTHR34039:SF1">
    <property type="entry name" value="UPF0102 PROTEIN YRAN"/>
    <property type="match status" value="1"/>
</dbReference>
<dbReference type="NCBIfam" id="NF009154">
    <property type="entry name" value="PRK12497.3-3"/>
    <property type="match status" value="1"/>
</dbReference>
<keyword evidence="3" id="KW-0540">Nuclease</keyword>
<sequence length="117" mass="13169">MTPGDRSSLGRRGEDLACAHLRRDGMRILCRNWRSRRGELDIVARSGRLLVFCEVKTRRSVRFGTPMSAVGPAKAARIRRLAQVYPRPGWATGRRFDVICVTITGTRALLDHRPAVL</sequence>
<dbReference type="RefSeq" id="WP_147132582.1">
    <property type="nucleotide sequence ID" value="NZ_BAABIJ010000001.1"/>
</dbReference>
<evidence type="ECO:0000256" key="2">
    <source>
        <dbReference type="HAMAP-Rule" id="MF_00048"/>
    </source>
</evidence>
<dbReference type="Pfam" id="PF02021">
    <property type="entry name" value="UPF0102"/>
    <property type="match status" value="1"/>
</dbReference>
<accession>A0A562VAG6</accession>
<dbReference type="InterPro" id="IPR003509">
    <property type="entry name" value="UPF0102_YraN-like"/>
</dbReference>
<dbReference type="OrthoDB" id="9794876at2"/>
<evidence type="ECO:0000313" key="3">
    <source>
        <dbReference type="EMBL" id="TWJ14854.1"/>
    </source>
</evidence>
<dbReference type="GO" id="GO:0003676">
    <property type="term" value="F:nucleic acid binding"/>
    <property type="evidence" value="ECO:0007669"/>
    <property type="project" value="InterPro"/>
</dbReference>
<dbReference type="Proteomes" id="UP000321617">
    <property type="component" value="Unassembled WGS sequence"/>
</dbReference>
<gene>
    <name evidence="3" type="ORF">LX16_0546</name>
</gene>
<dbReference type="SUPFAM" id="SSF52980">
    <property type="entry name" value="Restriction endonuclease-like"/>
    <property type="match status" value="1"/>
</dbReference>
<dbReference type="InterPro" id="IPR011856">
    <property type="entry name" value="tRNA_endonuc-like_dom_sf"/>
</dbReference>
<protein>
    <recommendedName>
        <fullName evidence="2">UPF0102 protein LX16_0546</fullName>
    </recommendedName>
</protein>
<keyword evidence="4" id="KW-1185">Reference proteome</keyword>
<dbReference type="CDD" id="cd20736">
    <property type="entry name" value="PoNe_Nuclease"/>
    <property type="match status" value="1"/>
</dbReference>
<dbReference type="GO" id="GO:0004519">
    <property type="term" value="F:endonuclease activity"/>
    <property type="evidence" value="ECO:0007669"/>
    <property type="project" value="UniProtKB-KW"/>
</dbReference>
<proteinExistence type="inferred from homology"/>
<dbReference type="AlphaFoldDB" id="A0A562VAG6"/>
<evidence type="ECO:0000256" key="1">
    <source>
        <dbReference type="ARBA" id="ARBA00006738"/>
    </source>
</evidence>
<reference evidence="3 4" key="1">
    <citation type="journal article" date="2013" name="Stand. Genomic Sci.">
        <title>Genomic Encyclopedia of Type Strains, Phase I: The one thousand microbial genomes (KMG-I) project.</title>
        <authorList>
            <person name="Kyrpides N.C."/>
            <person name="Woyke T."/>
            <person name="Eisen J.A."/>
            <person name="Garrity G."/>
            <person name="Lilburn T.G."/>
            <person name="Beck B.J."/>
            <person name="Whitman W.B."/>
            <person name="Hugenholtz P."/>
            <person name="Klenk H.P."/>
        </authorList>
    </citation>
    <scope>NUCLEOTIDE SEQUENCE [LARGE SCALE GENOMIC DNA]</scope>
    <source>
        <strain evidence="3 4">DSM 45044</strain>
    </source>
</reference>
<name>A0A562VAG6_9ACTN</name>
<dbReference type="PANTHER" id="PTHR34039">
    <property type="entry name" value="UPF0102 PROTEIN YRAN"/>
    <property type="match status" value="1"/>
</dbReference>
<comment type="similarity">
    <text evidence="1 2">Belongs to the UPF0102 family.</text>
</comment>
<dbReference type="EMBL" id="VLLL01000005">
    <property type="protein sequence ID" value="TWJ14854.1"/>
    <property type="molecule type" value="Genomic_DNA"/>
</dbReference>
<comment type="caution">
    <text evidence="3">The sequence shown here is derived from an EMBL/GenBank/DDBJ whole genome shotgun (WGS) entry which is preliminary data.</text>
</comment>
<keyword evidence="3" id="KW-0378">Hydrolase</keyword>
<keyword evidence="3" id="KW-0255">Endonuclease</keyword>